<proteinExistence type="predicted"/>
<organism evidence="1 2">
    <name type="scientific">Candidatus Pedobacter colombiensis</name>
    <dbReference type="NCBI Taxonomy" id="3121371"/>
    <lineage>
        <taxon>Bacteria</taxon>
        <taxon>Pseudomonadati</taxon>
        <taxon>Bacteroidota</taxon>
        <taxon>Sphingobacteriia</taxon>
        <taxon>Sphingobacteriales</taxon>
        <taxon>Sphingobacteriaceae</taxon>
        <taxon>Pedobacter</taxon>
    </lineage>
</organism>
<evidence type="ECO:0000313" key="2">
    <source>
        <dbReference type="Proteomes" id="UP001214530"/>
    </source>
</evidence>
<protein>
    <submittedName>
        <fullName evidence="1">Uncharacterized protein</fullName>
    </submittedName>
</protein>
<dbReference type="Proteomes" id="UP001214530">
    <property type="component" value="Chromosome"/>
</dbReference>
<sequence length="141" mass="16657">MKMEEKLDRIIELLEKIYSTLPQTLLQTEPIAEEITTIHKIVKPTPSQLRDKRMVEMVAHSDRNSFMSVWKKGINDLIEIRKIKPGFSPVFQTQALKWFDTHFKKPNHPFYIQLKKETIAYCDAVTKEAQKKFDKLILLQQ</sequence>
<reference evidence="1" key="1">
    <citation type="submission" date="2023-03" db="EMBL/GenBank/DDBJ databases">
        <title>Andean soil-derived lignocellulolytic bacterial consortium as a source of novel taxa and putative plastic-active enzymes.</title>
        <authorList>
            <person name="Diaz-Garcia L."/>
            <person name="Chuvochina M."/>
            <person name="Feuerriegel G."/>
            <person name="Bunk B."/>
            <person name="Sproer C."/>
            <person name="Streit W.R."/>
            <person name="Rodriguez L.M."/>
            <person name="Overmann J."/>
            <person name="Jimenez D.J."/>
        </authorList>
    </citation>
    <scope>NUCLEOTIDE SEQUENCE</scope>
    <source>
        <strain evidence="1">MAG 3858</strain>
    </source>
</reference>
<evidence type="ECO:0000313" key="1">
    <source>
        <dbReference type="EMBL" id="WEK20393.1"/>
    </source>
</evidence>
<accession>A0AAJ5W870</accession>
<name>A0AAJ5W870_9SPHI</name>
<dbReference type="EMBL" id="CP119313">
    <property type="protein sequence ID" value="WEK20393.1"/>
    <property type="molecule type" value="Genomic_DNA"/>
</dbReference>
<dbReference type="AlphaFoldDB" id="A0AAJ5W870"/>
<gene>
    <name evidence="1" type="ORF">P0Y49_04480</name>
</gene>